<dbReference type="Pfam" id="PF22939">
    <property type="entry name" value="WHD_GPIID"/>
    <property type="match status" value="1"/>
</dbReference>
<keyword evidence="5" id="KW-1185">Reference proteome</keyword>
<dbReference type="Pfam" id="PF24809">
    <property type="entry name" value="DUF7708"/>
    <property type="match status" value="1"/>
</dbReference>
<dbReference type="Proteomes" id="UP000235672">
    <property type="component" value="Unassembled WGS sequence"/>
</dbReference>
<dbReference type="InterPro" id="IPR002110">
    <property type="entry name" value="Ankyrin_rpt"/>
</dbReference>
<dbReference type="InterPro" id="IPR036770">
    <property type="entry name" value="Ankyrin_rpt-contain_sf"/>
</dbReference>
<dbReference type="InterPro" id="IPR007111">
    <property type="entry name" value="NACHT_NTPase"/>
</dbReference>
<gene>
    <name evidence="4" type="ORF">NA56DRAFT_756767</name>
</gene>
<name>A0A2J6PDV0_9HELO</name>
<dbReference type="PANTHER" id="PTHR10039">
    <property type="entry name" value="AMELOGENIN"/>
    <property type="match status" value="1"/>
</dbReference>
<organism evidence="4 5">
    <name type="scientific">Hyaloscypha hepaticicola</name>
    <dbReference type="NCBI Taxonomy" id="2082293"/>
    <lineage>
        <taxon>Eukaryota</taxon>
        <taxon>Fungi</taxon>
        <taxon>Dikarya</taxon>
        <taxon>Ascomycota</taxon>
        <taxon>Pezizomycotina</taxon>
        <taxon>Leotiomycetes</taxon>
        <taxon>Helotiales</taxon>
        <taxon>Hyaloscyphaceae</taxon>
        <taxon>Hyaloscypha</taxon>
    </lineage>
</organism>
<dbReference type="Gene3D" id="1.25.40.20">
    <property type="entry name" value="Ankyrin repeat-containing domain"/>
    <property type="match status" value="1"/>
</dbReference>
<evidence type="ECO:0000313" key="4">
    <source>
        <dbReference type="EMBL" id="PMD12225.1"/>
    </source>
</evidence>
<keyword evidence="2" id="KW-0040">ANK repeat</keyword>
<dbReference type="AlphaFoldDB" id="A0A2J6PDV0"/>
<dbReference type="SUPFAM" id="SSF52540">
    <property type="entry name" value="P-loop containing nucleoside triphosphate hydrolases"/>
    <property type="match status" value="1"/>
</dbReference>
<protein>
    <recommendedName>
        <fullName evidence="3">NACHT domain-containing protein</fullName>
    </recommendedName>
</protein>
<dbReference type="SMART" id="SM00355">
    <property type="entry name" value="ZnF_C2H2"/>
    <property type="match status" value="2"/>
</dbReference>
<feature type="repeat" description="ANK" evidence="2">
    <location>
        <begin position="1016"/>
        <end position="1049"/>
    </location>
</feature>
<proteinExistence type="predicted"/>
<dbReference type="InterPro" id="IPR013087">
    <property type="entry name" value="Znf_C2H2_type"/>
</dbReference>
<evidence type="ECO:0000256" key="2">
    <source>
        <dbReference type="PROSITE-ProRule" id="PRU00023"/>
    </source>
</evidence>
<evidence type="ECO:0000256" key="1">
    <source>
        <dbReference type="ARBA" id="ARBA00022737"/>
    </source>
</evidence>
<dbReference type="PANTHER" id="PTHR10039:SF14">
    <property type="entry name" value="NACHT DOMAIN-CONTAINING PROTEIN"/>
    <property type="match status" value="1"/>
</dbReference>
<dbReference type="PROSITE" id="PS50837">
    <property type="entry name" value="NACHT"/>
    <property type="match status" value="1"/>
</dbReference>
<feature type="repeat" description="ANK" evidence="2">
    <location>
        <begin position="1084"/>
        <end position="1117"/>
    </location>
</feature>
<dbReference type="SUPFAM" id="SSF48403">
    <property type="entry name" value="Ankyrin repeat"/>
    <property type="match status" value="1"/>
</dbReference>
<evidence type="ECO:0000313" key="5">
    <source>
        <dbReference type="Proteomes" id="UP000235672"/>
    </source>
</evidence>
<keyword evidence="1" id="KW-0677">Repeat</keyword>
<accession>A0A2J6PDV0</accession>
<dbReference type="InterPro" id="IPR027417">
    <property type="entry name" value="P-loop_NTPase"/>
</dbReference>
<dbReference type="Pfam" id="PF12796">
    <property type="entry name" value="Ank_2"/>
    <property type="match status" value="1"/>
</dbReference>
<feature type="domain" description="NACHT" evidence="3">
    <location>
        <begin position="282"/>
        <end position="415"/>
    </location>
</feature>
<dbReference type="PROSITE" id="PS50088">
    <property type="entry name" value="ANK_REPEAT"/>
    <property type="match status" value="2"/>
</dbReference>
<dbReference type="STRING" id="1745343.A0A2J6PDV0"/>
<dbReference type="EMBL" id="KZ613558">
    <property type="protein sequence ID" value="PMD12225.1"/>
    <property type="molecule type" value="Genomic_DNA"/>
</dbReference>
<dbReference type="InterPro" id="IPR056884">
    <property type="entry name" value="NPHP3-like_N"/>
</dbReference>
<dbReference type="Gene3D" id="3.40.50.300">
    <property type="entry name" value="P-loop containing nucleotide triphosphate hydrolases"/>
    <property type="match status" value="1"/>
</dbReference>
<dbReference type="Pfam" id="PF24883">
    <property type="entry name" value="NPHP3_N"/>
    <property type="match status" value="1"/>
</dbReference>
<dbReference type="InterPro" id="IPR056125">
    <property type="entry name" value="DUF7708"/>
</dbReference>
<sequence>MASNQPQLGLFSLYLQSFVETLTDEQKNEFEFSTLEDFQAAIVAIQNRQNSVRKMRNLARLRCFLEAMDQYGKVIEVFVNASELVCFIWGPAKFLLQTASAYTEAFDALLDAYQQIGESLPLLSQYQALFQRNPSMRKVLALIYSDILEFHKKALKYFRQRTWRQLFNATWKTFRTEFSGLLVNIQRHGRLVESQANLVEFEQLFHQMEMGRVAAKADFQRRKEEEERNRRIAVRNWLSAASTDVDQERGVSVRKHNPGSGRWLLGNNQVQGWFNPEFCSAPVVWINGIPGAGKTVLASLMVEELQQLRATHPITLGFFYCKHKDSQRNTFNAVARAILAQLLNQNEDLLPYLFEKASTSGEMVLESPSLTKELLETALKSSEKVYIVIDGLDECDSHEKKAIIQWFQSVIASLPDTEFDSMRCLFISQDDGEVGKVLSKIPAIRIRPEDTRADIQTYTTIWSKKIQEKFALPDEKREAIIAGVIERADGMFLFAKLVMENLFSQTKRENLSKELEPARFPRGLEDAYARIVDRILGDPSTKEDAKRLLGWLVCARRPLKWREIQCAVSINLDAKDIDLAERQLRVGSKILCGSLVEQRSDGSVEMVHLTARFFLVSQKHIDLASEEFELVKLCLGYLNFRCFQDSTPELETKEFVLKGYYSFLDYAALHWVDHLEEWVPTGSHTGSVNSVEDLIQEFLQNFWWKSERRTAIPSGVRTKFSRFKSCEFFNQLTKAAFAWKKLQKAYGADCVDSESVELVERICKVRKAIEKTLASSKGNDVLERNLVTFYGPELFKCPRISCKHFTDGFSTEEARDQHFQKHKWSFTCTYPGCPFGTLGFNSITDLNRHFTNSHEARQYGETQFPITQDPGDIDIKRAIRAGSTREVEKWLEQFNGAPKNAAISKLQQSAILAAVNQGDIVIFGLLLDGMPNISTTQISHLFNSALAKGQVTIANIVLNHPLANPFDCSGTYESPITTAIQLGRIEILKRIGEDGDVDWNNRIQTKSPGSRGRRRPWTTPLLLAAASGNLEVVKLLFKKEGVDLNFKDSNSRTPLWLATEKEQFEVVKLFVEKEGVDIDSKDSNSRTPLSWAAGNGYLDVTKLLLEKEGVNMDSQDSKGRTPLSWAAGNGHLEASDTAIMGRREWVPRDREDI</sequence>
<evidence type="ECO:0000259" key="3">
    <source>
        <dbReference type="PROSITE" id="PS50837"/>
    </source>
</evidence>
<dbReference type="Pfam" id="PF13637">
    <property type="entry name" value="Ank_4"/>
    <property type="match status" value="1"/>
</dbReference>
<dbReference type="OrthoDB" id="21416at2759"/>
<dbReference type="InterPro" id="IPR054471">
    <property type="entry name" value="GPIID_WHD"/>
</dbReference>
<dbReference type="SMART" id="SM00248">
    <property type="entry name" value="ANK"/>
    <property type="match status" value="6"/>
</dbReference>
<reference evidence="4 5" key="1">
    <citation type="submission" date="2016-05" db="EMBL/GenBank/DDBJ databases">
        <title>A degradative enzymes factory behind the ericoid mycorrhizal symbiosis.</title>
        <authorList>
            <consortium name="DOE Joint Genome Institute"/>
            <person name="Martino E."/>
            <person name="Morin E."/>
            <person name="Grelet G."/>
            <person name="Kuo A."/>
            <person name="Kohler A."/>
            <person name="Daghino S."/>
            <person name="Barry K."/>
            <person name="Choi C."/>
            <person name="Cichocki N."/>
            <person name="Clum A."/>
            <person name="Copeland A."/>
            <person name="Hainaut M."/>
            <person name="Haridas S."/>
            <person name="Labutti K."/>
            <person name="Lindquist E."/>
            <person name="Lipzen A."/>
            <person name="Khouja H.-R."/>
            <person name="Murat C."/>
            <person name="Ohm R."/>
            <person name="Olson A."/>
            <person name="Spatafora J."/>
            <person name="Veneault-Fourrey C."/>
            <person name="Henrissat B."/>
            <person name="Grigoriev I."/>
            <person name="Martin F."/>
            <person name="Perotto S."/>
        </authorList>
    </citation>
    <scope>NUCLEOTIDE SEQUENCE [LARGE SCALE GENOMIC DNA]</scope>
    <source>
        <strain evidence="4 5">UAMH 7357</strain>
    </source>
</reference>